<dbReference type="Pfam" id="PF00501">
    <property type="entry name" value="AMP-binding"/>
    <property type="match status" value="1"/>
</dbReference>
<dbReference type="Gene3D" id="3.30.300.30">
    <property type="match status" value="1"/>
</dbReference>
<proteinExistence type="predicted"/>
<dbReference type="AlphaFoldDB" id="A0A9E6XSG1"/>
<dbReference type="InterPro" id="IPR028154">
    <property type="entry name" value="AMP-dep_Lig_C"/>
</dbReference>
<dbReference type="InterPro" id="IPR045851">
    <property type="entry name" value="AMP-bd_C_sf"/>
</dbReference>
<dbReference type="EMBL" id="CP087164">
    <property type="protein sequence ID" value="UGS33896.1"/>
    <property type="molecule type" value="Genomic_DNA"/>
</dbReference>
<dbReference type="PANTHER" id="PTHR43845">
    <property type="entry name" value="BLR5969 PROTEIN"/>
    <property type="match status" value="1"/>
</dbReference>
<dbReference type="SUPFAM" id="SSF56801">
    <property type="entry name" value="Acetyl-CoA synthetase-like"/>
    <property type="match status" value="1"/>
</dbReference>
<dbReference type="KEGG" id="sbae:DSM104329_00261"/>
<feature type="domain" description="AMP-dependent ligase C-terminal" evidence="2">
    <location>
        <begin position="347"/>
        <end position="439"/>
    </location>
</feature>
<dbReference type="EC" id="6.2.1.30" evidence="3"/>
<dbReference type="Proteomes" id="UP001162834">
    <property type="component" value="Chromosome"/>
</dbReference>
<evidence type="ECO:0000313" key="3">
    <source>
        <dbReference type="EMBL" id="UGS33896.1"/>
    </source>
</evidence>
<dbReference type="Pfam" id="PF14535">
    <property type="entry name" value="AMP-binding_C_2"/>
    <property type="match status" value="1"/>
</dbReference>
<reference evidence="3" key="1">
    <citation type="journal article" date="2022" name="Int. J. Syst. Evol. Microbiol.">
        <title>Pseudomonas aegrilactucae sp. nov. and Pseudomonas morbosilactucae sp. nov., pathogens causing bacterial rot of lettuce in Japan.</title>
        <authorList>
            <person name="Sawada H."/>
            <person name="Fujikawa T."/>
            <person name="Satou M."/>
        </authorList>
    </citation>
    <scope>NUCLEOTIDE SEQUENCE</scope>
    <source>
        <strain evidence="3">0166_1</strain>
    </source>
</reference>
<dbReference type="InterPro" id="IPR042099">
    <property type="entry name" value="ANL_N_sf"/>
</dbReference>
<name>A0A9E6XSG1_9ACTN</name>
<dbReference type="Gene3D" id="3.40.50.12780">
    <property type="entry name" value="N-terminal domain of ligase-like"/>
    <property type="match status" value="1"/>
</dbReference>
<sequence>MHTSYWNPRTETLSREQLDALQLRKLRDLVAWTLQNAPWQAARLREAGVTPDVLRTLDDVRRIPFLTRAEWMESQIADPPFGAVLSQPREAAIRYHTTSGTTGSRPLAVLDGPKDWEWIAELWCYALWGFGIRPGDTIFFAFSYGTFVGFWGAHYAAEKLGCLVLPGGNMTTEGRVRQIVDTGTTVVCSTPTYALRMAQEAQALGIDLPGSAVSRLILSGEPAGSIPATKRLIEEQWGAKAADTAGMTEVGTIVMFECEHQPGGAHIIEDHILEEVVDPITDEPVPYGEEGERIVTSFGRGFIPLLRYRTRDLVRRVPASTCPCGRGFDIYDGGIRGRVDDMKVVRGTNVYPRAIEEIVRRREQIDEFQIHLYTVDGLRDEIEVLVECEAVSGEEDPLLRELRRELADAHEGLRIGVKLAEPESLPRFELKAKRLVDDREVWGSQGDRKAM</sequence>
<feature type="domain" description="AMP-dependent synthetase/ligase" evidence="1">
    <location>
        <begin position="96"/>
        <end position="292"/>
    </location>
</feature>
<protein>
    <submittedName>
        <fullName evidence="3">Phenylacetate-coenzyme A ligase</fullName>
        <ecNumber evidence="3">6.2.1.30</ecNumber>
    </submittedName>
</protein>
<keyword evidence="4" id="KW-1185">Reference proteome</keyword>
<organism evidence="3 4">
    <name type="scientific">Capillimicrobium parvum</name>
    <dbReference type="NCBI Taxonomy" id="2884022"/>
    <lineage>
        <taxon>Bacteria</taxon>
        <taxon>Bacillati</taxon>
        <taxon>Actinomycetota</taxon>
        <taxon>Thermoleophilia</taxon>
        <taxon>Solirubrobacterales</taxon>
        <taxon>Capillimicrobiaceae</taxon>
        <taxon>Capillimicrobium</taxon>
    </lineage>
</organism>
<accession>A0A9E6XSG1</accession>
<gene>
    <name evidence="3" type="primary">paaK</name>
    <name evidence="3" type="ORF">DSM104329_00261</name>
</gene>
<evidence type="ECO:0000313" key="4">
    <source>
        <dbReference type="Proteomes" id="UP001162834"/>
    </source>
</evidence>
<keyword evidence="3" id="KW-0436">Ligase</keyword>
<evidence type="ECO:0000259" key="1">
    <source>
        <dbReference type="Pfam" id="PF00501"/>
    </source>
</evidence>
<dbReference type="InterPro" id="IPR000873">
    <property type="entry name" value="AMP-dep_synth/lig_dom"/>
</dbReference>
<dbReference type="GO" id="GO:0047475">
    <property type="term" value="F:phenylacetate-CoA ligase activity"/>
    <property type="evidence" value="ECO:0007669"/>
    <property type="project" value="UniProtKB-EC"/>
</dbReference>
<dbReference type="PANTHER" id="PTHR43845:SF1">
    <property type="entry name" value="BLR5969 PROTEIN"/>
    <property type="match status" value="1"/>
</dbReference>
<dbReference type="RefSeq" id="WP_259313585.1">
    <property type="nucleotide sequence ID" value="NZ_CP087164.1"/>
</dbReference>
<evidence type="ECO:0000259" key="2">
    <source>
        <dbReference type="Pfam" id="PF14535"/>
    </source>
</evidence>